<name>A0A815HKB3_9BILA</name>
<evidence type="ECO:0000256" key="2">
    <source>
        <dbReference type="ARBA" id="ARBA00004496"/>
    </source>
</evidence>
<accession>A0A815HKB3</accession>
<dbReference type="GO" id="GO:0005829">
    <property type="term" value="C:cytosol"/>
    <property type="evidence" value="ECO:0007669"/>
    <property type="project" value="TreeGrafter"/>
</dbReference>
<dbReference type="Pfam" id="PF16507">
    <property type="entry name" value="HEAT_PSME4_mid"/>
    <property type="match status" value="1"/>
</dbReference>
<dbReference type="Pfam" id="PF11919">
    <property type="entry name" value="PSME4_C"/>
    <property type="match status" value="1"/>
</dbReference>
<dbReference type="Proteomes" id="UP000663882">
    <property type="component" value="Unassembled WGS sequence"/>
</dbReference>
<dbReference type="InterPro" id="IPR055455">
    <property type="entry name" value="HEAT_PSME4"/>
</dbReference>
<feature type="domain" description="Proteasome activator complex subunit 4-like HEAT repeat-like" evidence="11">
    <location>
        <begin position="1197"/>
        <end position="1279"/>
    </location>
</feature>
<feature type="domain" description="Proteasome activator complex subunit 4 C-terminal" evidence="9">
    <location>
        <begin position="1692"/>
        <end position="1778"/>
    </location>
</feature>
<evidence type="ECO:0000256" key="1">
    <source>
        <dbReference type="ARBA" id="ARBA00004324"/>
    </source>
</evidence>
<reference evidence="12" key="1">
    <citation type="submission" date="2021-02" db="EMBL/GenBank/DDBJ databases">
        <authorList>
            <person name="Nowell W R."/>
        </authorList>
    </citation>
    <scope>NUCLEOTIDE SEQUENCE</scope>
</reference>
<dbReference type="Gene3D" id="1.25.10.10">
    <property type="entry name" value="Leucine-rich Repeat Variant"/>
    <property type="match status" value="1"/>
</dbReference>
<evidence type="ECO:0000256" key="3">
    <source>
        <dbReference type="ARBA" id="ARBA00005739"/>
    </source>
</evidence>
<protein>
    <recommendedName>
        <fullName evidence="14">Proteasome activator complex subunit 4</fullName>
    </recommendedName>
</protein>
<evidence type="ECO:0000256" key="4">
    <source>
        <dbReference type="ARBA" id="ARBA00022490"/>
    </source>
</evidence>
<evidence type="ECO:0000256" key="6">
    <source>
        <dbReference type="ARBA" id="ARBA00022763"/>
    </source>
</evidence>
<dbReference type="OrthoDB" id="17907at2759"/>
<dbReference type="InterPro" id="IPR016024">
    <property type="entry name" value="ARM-type_fold"/>
</dbReference>
<evidence type="ECO:0000256" key="5">
    <source>
        <dbReference type="ARBA" id="ARBA00022737"/>
    </source>
</evidence>
<dbReference type="GO" id="GO:0070628">
    <property type="term" value="F:proteasome binding"/>
    <property type="evidence" value="ECO:0007669"/>
    <property type="project" value="InterPro"/>
</dbReference>
<evidence type="ECO:0000313" key="12">
    <source>
        <dbReference type="EMBL" id="CAF1356031.1"/>
    </source>
</evidence>
<proteinExistence type="inferred from homology"/>
<evidence type="ECO:0000259" key="9">
    <source>
        <dbReference type="Pfam" id="PF11919"/>
    </source>
</evidence>
<keyword evidence="7" id="KW-0234">DNA repair</keyword>
<dbReference type="EMBL" id="CAJNOO010003821">
    <property type="protein sequence ID" value="CAF1356031.1"/>
    <property type="molecule type" value="Genomic_DNA"/>
</dbReference>
<dbReference type="GO" id="GO:0010499">
    <property type="term" value="P:proteasomal ubiquitin-independent protein catabolic process"/>
    <property type="evidence" value="ECO:0007669"/>
    <property type="project" value="TreeGrafter"/>
</dbReference>
<dbReference type="GO" id="GO:0016607">
    <property type="term" value="C:nuclear speck"/>
    <property type="evidence" value="ECO:0007669"/>
    <property type="project" value="UniProtKB-SubCell"/>
</dbReference>
<dbReference type="InterPro" id="IPR021843">
    <property type="entry name" value="PSME4_C"/>
</dbReference>
<keyword evidence="4" id="KW-0963">Cytoplasm</keyword>
<evidence type="ECO:0000256" key="7">
    <source>
        <dbReference type="ARBA" id="ARBA00023204"/>
    </source>
</evidence>
<dbReference type="PANTHER" id="PTHR32170:SF3">
    <property type="entry name" value="PROTEASOME ACTIVATOR COMPLEX SUBUNIT 4"/>
    <property type="match status" value="1"/>
</dbReference>
<feature type="domain" description="Proteasome activator complex subunit 4-like HEAT repeat-like" evidence="11">
    <location>
        <begin position="1293"/>
        <end position="1418"/>
    </location>
</feature>
<evidence type="ECO:0000259" key="11">
    <source>
        <dbReference type="Pfam" id="PF23096"/>
    </source>
</evidence>
<evidence type="ECO:0000256" key="8">
    <source>
        <dbReference type="ARBA" id="ARBA00023242"/>
    </source>
</evidence>
<evidence type="ECO:0000259" key="10">
    <source>
        <dbReference type="Pfam" id="PF16507"/>
    </source>
</evidence>
<feature type="non-terminal residue" evidence="12">
    <location>
        <position position="1"/>
    </location>
</feature>
<dbReference type="SUPFAM" id="SSF48371">
    <property type="entry name" value="ARM repeat"/>
    <property type="match status" value="2"/>
</dbReference>
<organism evidence="12 13">
    <name type="scientific">Rotaria sordida</name>
    <dbReference type="NCBI Taxonomy" id="392033"/>
    <lineage>
        <taxon>Eukaryota</taxon>
        <taxon>Metazoa</taxon>
        <taxon>Spiralia</taxon>
        <taxon>Gnathifera</taxon>
        <taxon>Rotifera</taxon>
        <taxon>Eurotatoria</taxon>
        <taxon>Bdelloidea</taxon>
        <taxon>Philodinida</taxon>
        <taxon>Philodinidae</taxon>
        <taxon>Rotaria</taxon>
    </lineage>
</organism>
<feature type="domain" description="Proteasome activator Blm10 middle HEAT repeats region" evidence="10">
    <location>
        <begin position="13"/>
        <end position="499"/>
    </location>
</feature>
<evidence type="ECO:0008006" key="14">
    <source>
        <dbReference type="Google" id="ProtNLM"/>
    </source>
</evidence>
<dbReference type="GO" id="GO:0006281">
    <property type="term" value="P:DNA repair"/>
    <property type="evidence" value="ECO:0007669"/>
    <property type="project" value="UniProtKB-KW"/>
</dbReference>
<keyword evidence="6" id="KW-0227">DNA damage</keyword>
<comment type="caution">
    <text evidence="12">The sequence shown here is derived from an EMBL/GenBank/DDBJ whole genome shotgun (WGS) entry which is preliminary data.</text>
</comment>
<dbReference type="InterPro" id="IPR011989">
    <property type="entry name" value="ARM-like"/>
</dbReference>
<sequence>AMMGNQNSCIQYLRDLLNAIKNFYHPSNTGDFQTELISFLSMLTQAFVDRVYFERTSNPVWYFNPPKSHRLSDEDIDEFVNCLKEYAFISIFNKNHLDLAAETCHYLSQLRPQLIVPPLVELLFSSIDNMTEPHRFTSLISCLTGLTRQIVRQTSEFPQGQTFVLPLLLSVLPGIDANDLKKTVITFQFLNTILMLITCVDCSSAVNTRNDLSEIEKEVCLSTSKFEDFISELFNRIFQMIDILSTEMSDALIVTMDSKIEDHQIGLELTSVISCIVQQCSKRIFHMVREKIINFLATYCYSSKISKLLQGLIQAILKNNPVETLKYLLPQTYERIEKILNQSDILILNDDKGDPELIWCLKLFSELVCARGDTLIIYKSMILTIFQRCIHIIHKDSYEIMAQAAKNLLKSLSYVYPIDYRLTAENIEEPFIDFLPIRAWGQHVEYDKINAKFHIPNEDEVDFACEFVEIFMYIELRILNENRTKISNDERLRSLTILYHIAIGCLRMVPRIESEEIKNLVSSIAPYSSNVQAQYSLYAKEPKFKENLRMRLLIDIGNLIDHLIAYHSDDASSIKIALKIYSLSSMYYGIFEQNINKLCNNLNVIKYLYKNKLCDTKQHLRFVTIQRIAIQMEFFSLSNFRTLTQIDQQVIFKLFELSIHRYSEVRRQAQIYLFTMFSQFFFSYQVIVDRIIELLDKSDEVDHDEIKGCLYILLGNESFFLPTKHSWEILEKLWPSIACTKHARKLSTQNLINCIMEKIYKRFNNVAIIENTNEISKQAAIDLWRKLEKYELELYNRVHEERIEANICSYNNLMEKLASSFYNHILTYRQQIIIMTFILFLLQKQIQIPLSCIRIMIDFLNHNVAIIENINEISKQTAIDLWRKLEQHELELYNRMHEERIETNICSYNNLMEKLASSFYNHILTYRQQIIIMTFILFLLQKQIQIPLSCIRIMVDFLTHENNDIRKLAEQCVSALCRIQKPPRIYLEKSNHDLSYYTNKICPGDRDDNLWVTYNDYQPPKTQSEWEQTCFLDKCYYGYYEWPKIIKYPMNKRERYTKETMPEHVSILYNRFMDKNFITKLIQYMIIEDEENETNFNIHRFRMFKGLFRNFGLDLIDHFMEQLNILIHEKTKEKYEGCHRVAAVIVAGMIRGSKHWTLQMLDELWQKIIPFLNEVCAKLSPETLSYWGACFKFAMLAEQCVSALCRIQKPTRVYLEKPSHDLLHHTNNTCPNDHNDNLWVTYNDYQPPKTQIEWEQTCFLDKCYHGYYEWPKIIKYPMNKRERYTKETMPEHGLFRNFGLNLIDHFMEQLNILIHEKTKEKYEGCHRVAAVIVAGMIRGSKHWTLQMLDELWQKIIPFLNEVCANLSPETLSYWGACFKFAMEDLDPRRMYRLIEFIRTLINNKTTVNTFLETTRWFLILKLTIFEWRVPTLWCIINEYAKEMLDHPYKAVREYIAKVLSVSLSFNIKLPNGQSTRHPDTNRFIDAIRERLHQAIEIYEKKPLANICGEKIEIDQEARKALNFIEAVIRFHTHMFIWCLKPMKSAIVRLFPYLCELESIVPSENLTISRMHVAMTYLHTPILESLIEQLEHVCTSSKWHTRRVAMEFIQYMVFCNLFNARLYKKQLRELVFKCLFDEQFEVRSVASITLSGFYQCGYIQVNKEDFEYFSQMSKIKYFIKKDGKKIIITEKIIKRHGGILGLCAIVLSSPYDISNYVPAALILLCEHLHDSDLIQKSVKKALSEFRRTHHDSWHQHREKFTDDQLVIFDDVLISPNYYV</sequence>
<keyword evidence="5" id="KW-0677">Repeat</keyword>
<comment type="subcellular location">
    <subcellularLocation>
        <location evidence="2">Cytoplasm</location>
    </subcellularLocation>
    <subcellularLocation>
        <location evidence="1">Nucleus speckle</location>
    </subcellularLocation>
</comment>
<dbReference type="GO" id="GO:0016504">
    <property type="term" value="F:peptidase activator activity"/>
    <property type="evidence" value="ECO:0007669"/>
    <property type="project" value="InterPro"/>
</dbReference>
<dbReference type="InterPro" id="IPR035309">
    <property type="entry name" value="PSME4"/>
</dbReference>
<dbReference type="InterPro" id="IPR032430">
    <property type="entry name" value="Blm10_mid"/>
</dbReference>
<comment type="similarity">
    <text evidence="3">Belongs to the BLM10 family.</text>
</comment>
<gene>
    <name evidence="12" type="ORF">RFH988_LOCUS32557</name>
</gene>
<feature type="domain" description="Proteasome activator complex subunit 4-like HEAT repeat-like" evidence="11">
    <location>
        <begin position="950"/>
        <end position="1192"/>
    </location>
</feature>
<dbReference type="PANTHER" id="PTHR32170">
    <property type="entry name" value="PROTEASOME ACTIVATOR COMPLEX SUBUNIT 4"/>
    <property type="match status" value="1"/>
</dbReference>
<keyword evidence="8" id="KW-0539">Nucleus</keyword>
<evidence type="ECO:0000313" key="13">
    <source>
        <dbReference type="Proteomes" id="UP000663882"/>
    </source>
</evidence>
<dbReference type="Pfam" id="PF23096">
    <property type="entry name" value="HEAT_PSME4"/>
    <property type="match status" value="3"/>
</dbReference>